<dbReference type="EMBL" id="JBHUCO010000038">
    <property type="protein sequence ID" value="MFD1521748.1"/>
    <property type="molecule type" value="Genomic_DNA"/>
</dbReference>
<name>A0ABW4F3R9_9PSEU</name>
<comment type="caution">
    <text evidence="1">The sequence shown here is derived from an EMBL/GenBank/DDBJ whole genome shotgun (WGS) entry which is preliminary data.</text>
</comment>
<evidence type="ECO:0000313" key="2">
    <source>
        <dbReference type="Proteomes" id="UP001597114"/>
    </source>
</evidence>
<gene>
    <name evidence="1" type="ORF">ACFSJD_29920</name>
</gene>
<dbReference type="RefSeq" id="WP_344722308.1">
    <property type="nucleotide sequence ID" value="NZ_BAAAUS010000011.1"/>
</dbReference>
<proteinExistence type="predicted"/>
<accession>A0ABW4F3R9</accession>
<evidence type="ECO:0008006" key="3">
    <source>
        <dbReference type="Google" id="ProtNLM"/>
    </source>
</evidence>
<keyword evidence="2" id="KW-1185">Reference proteome</keyword>
<evidence type="ECO:0000313" key="1">
    <source>
        <dbReference type="EMBL" id="MFD1521748.1"/>
    </source>
</evidence>
<organism evidence="1 2">
    <name type="scientific">Pseudonocardia yunnanensis</name>
    <dbReference type="NCBI Taxonomy" id="58107"/>
    <lineage>
        <taxon>Bacteria</taxon>
        <taxon>Bacillati</taxon>
        <taxon>Actinomycetota</taxon>
        <taxon>Actinomycetes</taxon>
        <taxon>Pseudonocardiales</taxon>
        <taxon>Pseudonocardiaceae</taxon>
        <taxon>Pseudonocardia</taxon>
    </lineage>
</organism>
<reference evidence="2" key="1">
    <citation type="journal article" date="2019" name="Int. J. Syst. Evol. Microbiol.">
        <title>The Global Catalogue of Microorganisms (GCM) 10K type strain sequencing project: providing services to taxonomists for standard genome sequencing and annotation.</title>
        <authorList>
            <consortium name="The Broad Institute Genomics Platform"/>
            <consortium name="The Broad Institute Genome Sequencing Center for Infectious Disease"/>
            <person name="Wu L."/>
            <person name="Ma J."/>
        </authorList>
    </citation>
    <scope>NUCLEOTIDE SEQUENCE [LARGE SCALE GENOMIC DNA]</scope>
    <source>
        <strain evidence="2">CCM 7043</strain>
    </source>
</reference>
<protein>
    <recommendedName>
        <fullName evidence="3">Tc1-like transposase DDE domain-containing protein</fullName>
    </recommendedName>
</protein>
<sequence length="68" mass="7753">MVCDNYASHNNAQIKIWLARASDIQTWIGTWNTNTLPCTWTNTAEKILATLADYLHRIRNADTNQSSD</sequence>
<dbReference type="Proteomes" id="UP001597114">
    <property type="component" value="Unassembled WGS sequence"/>
</dbReference>